<proteinExistence type="predicted"/>
<comment type="caution">
    <text evidence="2">The sequence shown here is derived from an EMBL/GenBank/DDBJ whole genome shotgun (WGS) entry which is preliminary data.</text>
</comment>
<evidence type="ECO:0000313" key="3">
    <source>
        <dbReference type="Proteomes" id="UP000542342"/>
    </source>
</evidence>
<gene>
    <name evidence="2" type="ORF">H0921_17550</name>
</gene>
<dbReference type="Pfam" id="PF07596">
    <property type="entry name" value="SBP_bac_10"/>
    <property type="match status" value="1"/>
</dbReference>
<feature type="domain" description="DUF1559" evidence="1">
    <location>
        <begin position="1"/>
        <end position="252"/>
    </location>
</feature>
<dbReference type="PANTHER" id="PTHR30093">
    <property type="entry name" value="GENERAL SECRETION PATHWAY PROTEIN G"/>
    <property type="match status" value="1"/>
</dbReference>
<dbReference type="InterPro" id="IPR027558">
    <property type="entry name" value="Pre_pil_HX9DG_C"/>
</dbReference>
<dbReference type="RefSeq" id="WP_194539830.1">
    <property type="nucleotide sequence ID" value="NZ_JACEFB010000032.1"/>
</dbReference>
<accession>A0A7V8VHK7</accession>
<dbReference type="EMBL" id="JACEFB010000032">
    <property type="protein sequence ID" value="MBA2227967.1"/>
    <property type="molecule type" value="Genomic_DNA"/>
</dbReference>
<reference evidence="2 3" key="1">
    <citation type="submission" date="2020-07" db="EMBL/GenBank/DDBJ databases">
        <title>Thermogemmata thermophila gen. nov., sp. nov., a novel moderate thermophilic planctomycete from a Kamchatka hot spring.</title>
        <authorList>
            <person name="Elcheninov A.G."/>
            <person name="Podosokorskaya O.A."/>
            <person name="Kovaleva O.L."/>
            <person name="Novikov A."/>
            <person name="Bonch-Osmolovskaya E.A."/>
            <person name="Toshchakov S.V."/>
            <person name="Kublanov I.V."/>
        </authorList>
    </citation>
    <scope>NUCLEOTIDE SEQUENCE [LARGE SCALE GENOMIC DNA]</scope>
    <source>
        <strain evidence="2 3">2918</strain>
    </source>
</reference>
<evidence type="ECO:0000313" key="2">
    <source>
        <dbReference type="EMBL" id="MBA2227967.1"/>
    </source>
</evidence>
<dbReference type="PANTHER" id="PTHR30093:SF2">
    <property type="entry name" value="TYPE II SECRETION SYSTEM PROTEIN H"/>
    <property type="match status" value="1"/>
</dbReference>
<evidence type="ECO:0000259" key="1">
    <source>
        <dbReference type="Pfam" id="PF07596"/>
    </source>
</evidence>
<sequence length="270" mass="29477">IALHNYHDVNNTFPAGNVSDNVCCGQNVWTTWTVDILPFLEQDALFKTWVPSQNTWASANTFLRTQFVKVYSCPSDTLYLRTERPASGNGSGAQYQFGSYRAVSGRSGGNGRVFWDTCEPNLGTLNPAWKGVLHVVIRTTNANVAARCPTGTTERMTSIIDGTSNTLLVGEYTNIDVPRRATFWAYGYTSYNQSSVTSESRILGNSYNRCWNSPGNGGDNPCKRGFGSNHANGLNFLMADGSVRFISYSVDINRLAAMATMAGGEVADVN</sequence>
<protein>
    <submittedName>
        <fullName evidence="2">DUF1559 domain-containing protein</fullName>
    </submittedName>
</protein>
<feature type="non-terminal residue" evidence="2">
    <location>
        <position position="1"/>
    </location>
</feature>
<dbReference type="AlphaFoldDB" id="A0A7V8VHK7"/>
<dbReference type="NCBIfam" id="TIGR04294">
    <property type="entry name" value="pre_pil_HX9DG"/>
    <property type="match status" value="1"/>
</dbReference>
<dbReference type="Proteomes" id="UP000542342">
    <property type="component" value="Unassembled WGS sequence"/>
</dbReference>
<dbReference type="InterPro" id="IPR011453">
    <property type="entry name" value="DUF1559"/>
</dbReference>
<organism evidence="2 3">
    <name type="scientific">Thermogemmata fonticola</name>
    <dbReference type="NCBI Taxonomy" id="2755323"/>
    <lineage>
        <taxon>Bacteria</taxon>
        <taxon>Pseudomonadati</taxon>
        <taxon>Planctomycetota</taxon>
        <taxon>Planctomycetia</taxon>
        <taxon>Gemmatales</taxon>
        <taxon>Gemmataceae</taxon>
        <taxon>Thermogemmata</taxon>
    </lineage>
</organism>
<keyword evidence="3" id="KW-1185">Reference proteome</keyword>
<name>A0A7V8VHK7_9BACT</name>